<dbReference type="PANTHER" id="PTHR23242:SF9">
    <property type="entry name" value="TRANSCRIPTION FACTOR HOXA13"/>
    <property type="match status" value="1"/>
</dbReference>
<dbReference type="EMBL" id="JAPEVB010000003">
    <property type="protein sequence ID" value="KAJ4391669.1"/>
    <property type="molecule type" value="Genomic_DNA"/>
</dbReference>
<keyword evidence="4" id="KW-1185">Reference proteome</keyword>
<name>A0A9W9CXX6_9PEZI</name>
<evidence type="ECO:0000313" key="4">
    <source>
        <dbReference type="Proteomes" id="UP001140453"/>
    </source>
</evidence>
<proteinExistence type="predicted"/>
<accession>A0A9W9CXX6</accession>
<comment type="caution">
    <text evidence="3">The sequence shown here is derived from an EMBL/GenBank/DDBJ whole genome shotgun (WGS) entry which is preliminary data.</text>
</comment>
<evidence type="ECO:0000313" key="3">
    <source>
        <dbReference type="EMBL" id="KAJ4391669.1"/>
    </source>
</evidence>
<gene>
    <name evidence="3" type="ORF">N0V93_005288</name>
</gene>
<feature type="compositionally biased region" description="Low complexity" evidence="1">
    <location>
        <begin position="641"/>
        <end position="653"/>
    </location>
</feature>
<keyword evidence="2" id="KW-0812">Transmembrane</keyword>
<protein>
    <recommendedName>
        <fullName evidence="5">Transcription factor hoxa13</fullName>
    </recommendedName>
</protein>
<feature type="region of interest" description="Disordered" evidence="1">
    <location>
        <begin position="294"/>
        <end position="362"/>
    </location>
</feature>
<evidence type="ECO:0000256" key="1">
    <source>
        <dbReference type="SAM" id="MobiDB-lite"/>
    </source>
</evidence>
<feature type="region of interest" description="Disordered" evidence="1">
    <location>
        <begin position="1"/>
        <end position="41"/>
    </location>
</feature>
<feature type="compositionally biased region" description="Low complexity" evidence="1">
    <location>
        <begin position="294"/>
        <end position="328"/>
    </location>
</feature>
<sequence length="1158" mass="122409">MENANGNSNGSAKPANGVKSLASSMNGHASKPRRKSPPKQSSGFLAWAFSVVARLFTWYSIITVLFRCPATLDQCNDDSPRICKSYFQLKHSVAPHLEPYYDTYAAPYVELARPYYETVDQKVLTPTWAYATKYGGPRVAQAQDFGQAQWEKNVQPELTKYQALAKVKYDETLAPHVEQVSSAVAPYYDIARTNVLQTYHEVLLPSYVFVQPYAQQGYTAASTFTTETAIPTLAWAWNNTFVFLDGTVWPQLRFLYKQNVEPQLVKIGQRIGRHNASNTQKVAETISSTAAKAASTVTKPTSVLPSASTTPASSSADTSSTEPSSADAVASSSEHVPVKSDSIEERIKENEVTAPEVVSGESDVRRNARETVAQDLKDWQDKYAQAADEGAIEIDERVDEISKRMISRQANTMGKSLVETLQKAIDAELLSLKTDIKSIISQVKAGSETPENAEEQITAAVRRAGLEIKDKSQDVRDWSDNYEKELQATVLKAAENHFNILNNIRDLALQKIGMKWAWMDGVTYKDWKKYHLLKDRFNEWETDLKDLITNHPGLQDAEDAGRAIENQAMNLAQTAVKELGSLKQVSGWKLVTHDDSDEFDPDATRAAAEEASKAAAAEAESSQIETEAEGTADESTTVATESLSSDAEEPSSSVAPGQDPEEAQDTPDLASTVILEETPVFVDNTTEATEPAKVDEPVEVDLPIDEASVLSETEIPSANEQSSEPTASVKPAFMGAAAQSVPSRQPILDDEDSNFEAVGSIIAAMQSDVPATISSAASSAYAAAMSGAAERYSQALSLVSAQISGTPKPVHEQYLASVTSAYGNAVAQASSGLDAALSAATGGFAATTTNAFPSLPTFAGWANVESIAASRLSENQAWVASQYESAKVAIGLATATPTDLSGTASSAASVAGESLASVTAAAGENVQKLLSNAQYNYYAGLGVAQERYSQFLAAAGSALSSVTATPTPTDLAGTLSSAASVASESAGSVASLVGENASSVAAAGYDNVASAADAAGTFASENWNAIVDQISAQVYGQPEPTAWYDNLYSAVGDYAASATEAVGGSAETVTSAAGSYASVASEEASKQYIAVSSIISELLVGKEPTLSESIYSRLAGAYAAAASTAGSFASAASSTVASVATDATEAVKEAMPNIKDEL</sequence>
<evidence type="ECO:0008006" key="5">
    <source>
        <dbReference type="Google" id="ProtNLM"/>
    </source>
</evidence>
<dbReference type="Proteomes" id="UP001140453">
    <property type="component" value="Unassembled WGS sequence"/>
</dbReference>
<feature type="compositionally biased region" description="Basic and acidic residues" evidence="1">
    <location>
        <begin position="336"/>
        <end position="351"/>
    </location>
</feature>
<feature type="compositionally biased region" description="Polar residues" evidence="1">
    <location>
        <begin position="1"/>
        <end position="11"/>
    </location>
</feature>
<feature type="compositionally biased region" description="Low complexity" evidence="1">
    <location>
        <begin position="613"/>
        <end position="625"/>
    </location>
</feature>
<evidence type="ECO:0000256" key="2">
    <source>
        <dbReference type="SAM" id="Phobius"/>
    </source>
</evidence>
<reference evidence="3" key="1">
    <citation type="submission" date="2022-10" db="EMBL/GenBank/DDBJ databases">
        <title>Tapping the CABI collections for fungal endophytes: first genome assemblies for Collariella, Neodidymelliopsis, Ascochyta clinopodiicola, Didymella pomorum, Didymosphaeria variabile, Neocosmospora piperis and Neocucurbitaria cava.</title>
        <authorList>
            <person name="Hill R."/>
        </authorList>
    </citation>
    <scope>NUCLEOTIDE SEQUENCE</scope>
    <source>
        <strain evidence="3">IMI 355082</strain>
    </source>
</reference>
<keyword evidence="2" id="KW-1133">Transmembrane helix</keyword>
<feature type="transmembrane region" description="Helical" evidence="2">
    <location>
        <begin position="44"/>
        <end position="66"/>
    </location>
</feature>
<keyword evidence="2" id="KW-0472">Membrane</keyword>
<feature type="region of interest" description="Disordered" evidence="1">
    <location>
        <begin position="593"/>
        <end position="667"/>
    </location>
</feature>
<dbReference type="OrthoDB" id="3260408at2759"/>
<organism evidence="3 4">
    <name type="scientific">Gnomoniopsis smithogilvyi</name>
    <dbReference type="NCBI Taxonomy" id="1191159"/>
    <lineage>
        <taxon>Eukaryota</taxon>
        <taxon>Fungi</taxon>
        <taxon>Dikarya</taxon>
        <taxon>Ascomycota</taxon>
        <taxon>Pezizomycotina</taxon>
        <taxon>Sordariomycetes</taxon>
        <taxon>Sordariomycetidae</taxon>
        <taxon>Diaporthales</taxon>
        <taxon>Gnomoniaceae</taxon>
        <taxon>Gnomoniopsis</taxon>
    </lineage>
</organism>
<dbReference type="AlphaFoldDB" id="A0A9W9CXX6"/>
<dbReference type="PANTHER" id="PTHR23242">
    <property type="entry name" value="TRANSCRIPTION FACTOR HOXA13"/>
    <property type="match status" value="1"/>
</dbReference>